<evidence type="ECO:0000256" key="1">
    <source>
        <dbReference type="ARBA" id="ARBA00004442"/>
    </source>
</evidence>
<evidence type="ECO:0000259" key="8">
    <source>
        <dbReference type="Pfam" id="PF14322"/>
    </source>
</evidence>
<reference evidence="9 10" key="1">
    <citation type="submission" date="2020-08" db="EMBL/GenBank/DDBJ databases">
        <title>Genomic Encyclopedia of Type Strains, Phase IV (KMG-IV): sequencing the most valuable type-strain genomes for metagenomic binning, comparative biology and taxonomic classification.</title>
        <authorList>
            <person name="Goeker M."/>
        </authorList>
    </citation>
    <scope>NUCLEOTIDE SEQUENCE [LARGE SCALE GENOMIC DNA]</scope>
    <source>
        <strain evidence="9 10">DSM 105074</strain>
    </source>
</reference>
<dbReference type="Gene3D" id="1.25.40.390">
    <property type="match status" value="1"/>
</dbReference>
<dbReference type="InterPro" id="IPR033985">
    <property type="entry name" value="SusD-like_N"/>
</dbReference>
<keyword evidence="5" id="KW-0998">Cell outer membrane</keyword>
<feature type="domain" description="SusD-like N-terminal" evidence="8">
    <location>
        <begin position="30"/>
        <end position="215"/>
    </location>
</feature>
<evidence type="ECO:0000259" key="7">
    <source>
        <dbReference type="Pfam" id="PF07980"/>
    </source>
</evidence>
<dbReference type="Pfam" id="PF07980">
    <property type="entry name" value="SusD_RagB"/>
    <property type="match status" value="1"/>
</dbReference>
<evidence type="ECO:0000313" key="9">
    <source>
        <dbReference type="EMBL" id="MBB5286394.1"/>
    </source>
</evidence>
<comment type="similarity">
    <text evidence="2">Belongs to the SusD family.</text>
</comment>
<dbReference type="EMBL" id="JACHGF010000009">
    <property type="protein sequence ID" value="MBB5286394.1"/>
    <property type="molecule type" value="Genomic_DNA"/>
</dbReference>
<dbReference type="PROSITE" id="PS51257">
    <property type="entry name" value="PROKAR_LIPOPROTEIN"/>
    <property type="match status" value="1"/>
</dbReference>
<dbReference type="GO" id="GO:0009279">
    <property type="term" value="C:cell outer membrane"/>
    <property type="evidence" value="ECO:0007669"/>
    <property type="project" value="UniProtKB-SubCell"/>
</dbReference>
<name>A0A840TSX5_9BACT</name>
<dbReference type="RefSeq" id="WP_184177474.1">
    <property type="nucleotide sequence ID" value="NZ_JACHGF010000009.1"/>
</dbReference>
<comment type="subcellular location">
    <subcellularLocation>
        <location evidence="1">Cell outer membrane</location>
    </subcellularLocation>
</comment>
<evidence type="ECO:0000313" key="10">
    <source>
        <dbReference type="Proteomes" id="UP000557307"/>
    </source>
</evidence>
<feature type="signal peptide" evidence="6">
    <location>
        <begin position="1"/>
        <end position="21"/>
    </location>
</feature>
<dbReference type="SUPFAM" id="SSF48452">
    <property type="entry name" value="TPR-like"/>
    <property type="match status" value="1"/>
</dbReference>
<sequence length="562" mass="63082">MKRTSKILTAALLLSSLSSCDLTENIYDTAMSETFVKSQEDVPYVLNGTYSLLSSTNLFKNAVNNLYITGADDIVGTGTTSSAFSQKVYSSSTSNFVSSWTGFFQVINNANKLREDMEPVPMNEAYKARVTGELLFLRGAMYFELVRLHGGVPLRLEGSNGGTTVFNAPRNTVDEVYAQIFADFTKAEELCIPYSQMPAMERGHATKGAAQALLALAHLTYGNQLDLRGDNAKAREHYTQALSWANRVIQSGEYSLIPNYADLWDVEKETAAYQEVIWSVRFTRDPLTAGASSKGSEITNLALPQTLFGQTGSGAAGGGASNYRMQPWFYNFYTSGDFAGDFRGEVSFLTRWPYQNQVGVYRLAYPLVKSAIDAPESVEAQPYLYKYRDPKGFDSRNHENDFFFMRLAEIYLIKAEAENELNGPTAAAYEAFNKLRERARNAKGTMRQVPRNLETGLTKEEFRLKIFHERGLELVGEGHRWFDLVRMRYKDNKRTMMEYQLGEFVKTIPPGLPKYNALLNVWEGGQMDPTTMPAWNPKFLLFPVSANELNSNPSFGPQNPGW</sequence>
<keyword evidence="4" id="KW-0472">Membrane</keyword>
<comment type="caution">
    <text evidence="9">The sequence shown here is derived from an EMBL/GenBank/DDBJ whole genome shotgun (WGS) entry which is preliminary data.</text>
</comment>
<accession>A0A840TSX5</accession>
<dbReference type="InterPro" id="IPR011990">
    <property type="entry name" value="TPR-like_helical_dom_sf"/>
</dbReference>
<dbReference type="Pfam" id="PF14322">
    <property type="entry name" value="SusD-like_3"/>
    <property type="match status" value="1"/>
</dbReference>
<proteinExistence type="inferred from homology"/>
<feature type="domain" description="RagB/SusD" evidence="7">
    <location>
        <begin position="275"/>
        <end position="562"/>
    </location>
</feature>
<evidence type="ECO:0000256" key="2">
    <source>
        <dbReference type="ARBA" id="ARBA00006275"/>
    </source>
</evidence>
<dbReference type="AlphaFoldDB" id="A0A840TSX5"/>
<evidence type="ECO:0000256" key="4">
    <source>
        <dbReference type="ARBA" id="ARBA00023136"/>
    </source>
</evidence>
<organism evidence="9 10">
    <name type="scientific">Rhabdobacter roseus</name>
    <dbReference type="NCBI Taxonomy" id="1655419"/>
    <lineage>
        <taxon>Bacteria</taxon>
        <taxon>Pseudomonadati</taxon>
        <taxon>Bacteroidota</taxon>
        <taxon>Cytophagia</taxon>
        <taxon>Cytophagales</taxon>
        <taxon>Cytophagaceae</taxon>
        <taxon>Rhabdobacter</taxon>
    </lineage>
</organism>
<keyword evidence="3 6" id="KW-0732">Signal</keyword>
<dbReference type="Proteomes" id="UP000557307">
    <property type="component" value="Unassembled WGS sequence"/>
</dbReference>
<dbReference type="InterPro" id="IPR012944">
    <property type="entry name" value="SusD_RagB_dom"/>
</dbReference>
<evidence type="ECO:0000256" key="6">
    <source>
        <dbReference type="SAM" id="SignalP"/>
    </source>
</evidence>
<feature type="chain" id="PRO_5032715698" evidence="6">
    <location>
        <begin position="22"/>
        <end position="562"/>
    </location>
</feature>
<protein>
    <submittedName>
        <fullName evidence="9">Tetratricopeptide (TPR) repeat protein</fullName>
    </submittedName>
</protein>
<evidence type="ECO:0000256" key="5">
    <source>
        <dbReference type="ARBA" id="ARBA00023237"/>
    </source>
</evidence>
<evidence type="ECO:0000256" key="3">
    <source>
        <dbReference type="ARBA" id="ARBA00022729"/>
    </source>
</evidence>
<gene>
    <name evidence="9" type="ORF">HNQ92_004554</name>
</gene>
<keyword evidence="10" id="KW-1185">Reference proteome</keyword>